<comment type="subcellular location">
    <subcellularLocation>
        <location evidence="1">Membrane</location>
        <topology evidence="1">Multi-pass membrane protein</topology>
    </subcellularLocation>
</comment>
<dbReference type="RefSeq" id="XP_033585313.1">
    <property type="nucleotide sequence ID" value="XM_033734907.1"/>
</dbReference>
<feature type="transmembrane region" description="Helical" evidence="6">
    <location>
        <begin position="230"/>
        <end position="249"/>
    </location>
</feature>
<feature type="transmembrane region" description="Helical" evidence="6">
    <location>
        <begin position="269"/>
        <end position="292"/>
    </location>
</feature>
<dbReference type="Gene3D" id="1.20.1740.10">
    <property type="entry name" value="Amino acid/polyamine transporter I"/>
    <property type="match status" value="1"/>
</dbReference>
<feature type="transmembrane region" description="Helical" evidence="6">
    <location>
        <begin position="473"/>
        <end position="491"/>
    </location>
</feature>
<gene>
    <name evidence="7" type="ORF">BDY17DRAFT_305763</name>
</gene>
<protein>
    <submittedName>
        <fullName evidence="7">Amino acid/polyamine transporter I</fullName>
    </submittedName>
</protein>
<evidence type="ECO:0000313" key="8">
    <source>
        <dbReference type="Proteomes" id="UP000799767"/>
    </source>
</evidence>
<dbReference type="GeneID" id="54475909"/>
<feature type="transmembrane region" description="Helical" evidence="6">
    <location>
        <begin position="399"/>
        <end position="422"/>
    </location>
</feature>
<accession>A0A6A6PGJ1</accession>
<dbReference type="Pfam" id="PF13520">
    <property type="entry name" value="AA_permease_2"/>
    <property type="match status" value="1"/>
</dbReference>
<organism evidence="7 8">
    <name type="scientific">Neohortaea acidophila</name>
    <dbReference type="NCBI Taxonomy" id="245834"/>
    <lineage>
        <taxon>Eukaryota</taxon>
        <taxon>Fungi</taxon>
        <taxon>Dikarya</taxon>
        <taxon>Ascomycota</taxon>
        <taxon>Pezizomycotina</taxon>
        <taxon>Dothideomycetes</taxon>
        <taxon>Dothideomycetidae</taxon>
        <taxon>Mycosphaerellales</taxon>
        <taxon>Teratosphaeriaceae</taxon>
        <taxon>Neohortaea</taxon>
    </lineage>
</organism>
<reference evidence="7" key="1">
    <citation type="journal article" date="2020" name="Stud. Mycol.">
        <title>101 Dothideomycetes genomes: a test case for predicting lifestyles and emergence of pathogens.</title>
        <authorList>
            <person name="Haridas S."/>
            <person name="Albert R."/>
            <person name="Binder M."/>
            <person name="Bloem J."/>
            <person name="Labutti K."/>
            <person name="Salamov A."/>
            <person name="Andreopoulos B."/>
            <person name="Baker S."/>
            <person name="Barry K."/>
            <person name="Bills G."/>
            <person name="Bluhm B."/>
            <person name="Cannon C."/>
            <person name="Castanera R."/>
            <person name="Culley D."/>
            <person name="Daum C."/>
            <person name="Ezra D."/>
            <person name="Gonzalez J."/>
            <person name="Henrissat B."/>
            <person name="Kuo A."/>
            <person name="Liang C."/>
            <person name="Lipzen A."/>
            <person name="Lutzoni F."/>
            <person name="Magnuson J."/>
            <person name="Mondo S."/>
            <person name="Nolan M."/>
            <person name="Ohm R."/>
            <person name="Pangilinan J."/>
            <person name="Park H.-J."/>
            <person name="Ramirez L."/>
            <person name="Alfaro M."/>
            <person name="Sun H."/>
            <person name="Tritt A."/>
            <person name="Yoshinaga Y."/>
            <person name="Zwiers L.-H."/>
            <person name="Turgeon B."/>
            <person name="Goodwin S."/>
            <person name="Spatafora J."/>
            <person name="Crous P."/>
            <person name="Grigoriev I."/>
        </authorList>
    </citation>
    <scope>NUCLEOTIDE SEQUENCE</scope>
    <source>
        <strain evidence="7">CBS 113389</strain>
    </source>
</reference>
<dbReference type="AlphaFoldDB" id="A0A6A6PGJ1"/>
<feature type="transmembrane region" description="Helical" evidence="6">
    <location>
        <begin position="70"/>
        <end position="95"/>
    </location>
</feature>
<keyword evidence="3 6" id="KW-0812">Transmembrane</keyword>
<dbReference type="Proteomes" id="UP000799767">
    <property type="component" value="Unassembled WGS sequence"/>
</dbReference>
<dbReference type="PANTHER" id="PTHR45649">
    <property type="entry name" value="AMINO-ACID PERMEASE BAT1"/>
    <property type="match status" value="1"/>
</dbReference>
<keyword evidence="4 6" id="KW-1133">Transmembrane helix</keyword>
<evidence type="ECO:0000256" key="1">
    <source>
        <dbReference type="ARBA" id="ARBA00004141"/>
    </source>
</evidence>
<evidence type="ECO:0000256" key="2">
    <source>
        <dbReference type="ARBA" id="ARBA00022448"/>
    </source>
</evidence>
<dbReference type="GO" id="GO:0022857">
    <property type="term" value="F:transmembrane transporter activity"/>
    <property type="evidence" value="ECO:0007669"/>
    <property type="project" value="InterPro"/>
</dbReference>
<dbReference type="GO" id="GO:0016020">
    <property type="term" value="C:membrane"/>
    <property type="evidence" value="ECO:0007669"/>
    <property type="project" value="UniProtKB-SubCell"/>
</dbReference>
<proteinExistence type="predicted"/>
<feature type="transmembrane region" description="Helical" evidence="6">
    <location>
        <begin position="160"/>
        <end position="180"/>
    </location>
</feature>
<feature type="transmembrane region" description="Helical" evidence="6">
    <location>
        <begin position="442"/>
        <end position="461"/>
    </location>
</feature>
<evidence type="ECO:0000256" key="3">
    <source>
        <dbReference type="ARBA" id="ARBA00022692"/>
    </source>
</evidence>
<feature type="transmembrane region" description="Helical" evidence="6">
    <location>
        <begin position="371"/>
        <end position="393"/>
    </location>
</feature>
<evidence type="ECO:0000256" key="5">
    <source>
        <dbReference type="ARBA" id="ARBA00023136"/>
    </source>
</evidence>
<keyword evidence="5 6" id="KW-0472">Membrane</keyword>
<dbReference type="PIRSF" id="PIRSF006060">
    <property type="entry name" value="AA_transporter"/>
    <property type="match status" value="1"/>
</dbReference>
<dbReference type="OrthoDB" id="3257095at2759"/>
<keyword evidence="2" id="KW-0813">Transport</keyword>
<feature type="transmembrane region" description="Helical" evidence="6">
    <location>
        <begin position="326"/>
        <end position="350"/>
    </location>
</feature>
<dbReference type="EMBL" id="MU001643">
    <property type="protein sequence ID" value="KAF2478743.1"/>
    <property type="molecule type" value="Genomic_DNA"/>
</dbReference>
<dbReference type="PANTHER" id="PTHR45649:SF5">
    <property type="entry name" value="GABA TRANSPORTER (EUROFUNG)-RELATED"/>
    <property type="match status" value="1"/>
</dbReference>
<dbReference type="InterPro" id="IPR002293">
    <property type="entry name" value="AA/rel_permease1"/>
</dbReference>
<evidence type="ECO:0000256" key="4">
    <source>
        <dbReference type="ARBA" id="ARBA00022989"/>
    </source>
</evidence>
<feature type="transmembrane region" description="Helical" evidence="6">
    <location>
        <begin position="192"/>
        <end position="210"/>
    </location>
</feature>
<evidence type="ECO:0000313" key="7">
    <source>
        <dbReference type="EMBL" id="KAF2478743.1"/>
    </source>
</evidence>
<keyword evidence="8" id="KW-1185">Reference proteome</keyword>
<feature type="transmembrane region" description="Helical" evidence="6">
    <location>
        <begin position="37"/>
        <end position="58"/>
    </location>
</feature>
<evidence type="ECO:0000256" key="6">
    <source>
        <dbReference type="SAM" id="Phobius"/>
    </source>
</evidence>
<feature type="transmembrane region" description="Helical" evidence="6">
    <location>
        <begin position="116"/>
        <end position="140"/>
    </location>
</feature>
<sequence length="528" mass="58576">MSTFEDVDEPTKSTQLEDAAVLAALGRKDQLERNWGFWQILGFAVTNLCSWEFAVPLLSSAFLNGGPVALVYGFLSTFFGILAINCSLAEMASMYPVAGGQYYWTYYFAPPKIRVFLSYLQGWFTSCAWQVGFVSTTLFITEQISGLIVLNYPSYVPKGWHLFLWMVFFSLFNLVVHTYGKRILPMLQAASGVAHILFFLIIVIVLLALSKKAPSSFVWTKFENNGGWPNNGISFCIGLLLPAFSISGADGCVHMAEEVRNANWNIPRVFVYTLLINGTMAFVIVVVCLYSITDLKQVLDSRTGFPIIQIFYNATQSYAGTTILDLMMVSIQITCSLCLCAASSRLAWSFSRENGFPGSAWLRKVHPKFKVPLNAIIASLTFAIALSTIVIGSTVAIDAVVSLCTVAAFASYTLPIASFLWYRLTHTDIRYGPWRMGWYGPLVNGFALCWCIFFVVILPFPPELPVTPVNMNWSGPIFLGITLLLSGDWLLRARHIYRGPVIEIDGVLAEDTAPATEIHVHADADSKK</sequence>
<name>A0A6A6PGJ1_9PEZI</name>